<evidence type="ECO:0000256" key="5">
    <source>
        <dbReference type="PIRSR" id="PIRSR001227-2"/>
    </source>
</evidence>
<comment type="similarity">
    <text evidence="1">Belongs to the peptidase S45 family.</text>
</comment>
<reference evidence="6 7" key="1">
    <citation type="submission" date="2019-04" db="EMBL/GenBank/DDBJ databases">
        <title>Niastella caeni sp. nov., isolated from activated sludge.</title>
        <authorList>
            <person name="Sheng M."/>
        </authorList>
    </citation>
    <scope>NUCLEOTIDE SEQUENCE [LARGE SCALE GENOMIC DNA]</scope>
    <source>
        <strain evidence="6 7">HX-2-15</strain>
    </source>
</reference>
<dbReference type="Gene3D" id="2.30.120.10">
    <property type="match status" value="1"/>
</dbReference>
<dbReference type="RefSeq" id="WP_136580279.1">
    <property type="nucleotide sequence ID" value="NZ_STFF01000011.1"/>
</dbReference>
<name>A0A4S8HC87_9BACT</name>
<dbReference type="Gene3D" id="1.10.1400.10">
    <property type="match status" value="1"/>
</dbReference>
<dbReference type="GO" id="GO:0016811">
    <property type="term" value="F:hydrolase activity, acting on carbon-nitrogen (but not peptide) bonds, in linear amides"/>
    <property type="evidence" value="ECO:0007669"/>
    <property type="project" value="InterPro"/>
</dbReference>
<accession>A0A4S8HC87</accession>
<feature type="active site" description="Nucleophile" evidence="4">
    <location>
        <position position="285"/>
    </location>
</feature>
<dbReference type="Gene3D" id="1.10.439.10">
    <property type="entry name" value="Penicillin Amidohydrolase, domain 1"/>
    <property type="match status" value="1"/>
</dbReference>
<dbReference type="GO" id="GO:0046872">
    <property type="term" value="F:metal ion binding"/>
    <property type="evidence" value="ECO:0007669"/>
    <property type="project" value="UniProtKB-KW"/>
</dbReference>
<evidence type="ECO:0000256" key="1">
    <source>
        <dbReference type="ARBA" id="ARBA00006586"/>
    </source>
</evidence>
<evidence type="ECO:0000256" key="3">
    <source>
        <dbReference type="ARBA" id="ARBA00023145"/>
    </source>
</evidence>
<dbReference type="SUPFAM" id="SSF56235">
    <property type="entry name" value="N-terminal nucleophile aminohydrolases (Ntn hydrolases)"/>
    <property type="match status" value="1"/>
</dbReference>
<dbReference type="InterPro" id="IPR029055">
    <property type="entry name" value="Ntn_hydrolases_N"/>
</dbReference>
<evidence type="ECO:0000313" key="7">
    <source>
        <dbReference type="Proteomes" id="UP000306918"/>
    </source>
</evidence>
<keyword evidence="3" id="KW-0865">Zymogen</keyword>
<keyword evidence="5" id="KW-0106">Calcium</keyword>
<dbReference type="CDD" id="cd03747">
    <property type="entry name" value="Ntn_PGA_like"/>
    <property type="match status" value="1"/>
</dbReference>
<comment type="cofactor">
    <cofactor evidence="5">
        <name>Ca(2+)</name>
        <dbReference type="ChEBI" id="CHEBI:29108"/>
    </cofactor>
    <text evidence="5">Binds 1 Ca(2+) ion per dimer.</text>
</comment>
<dbReference type="InterPro" id="IPR014395">
    <property type="entry name" value="Pen/GL7ACA/AHL_acylase"/>
</dbReference>
<gene>
    <name evidence="6" type="ORF">FAM09_26965</name>
</gene>
<keyword evidence="5" id="KW-0479">Metal-binding</keyword>
<evidence type="ECO:0000313" key="6">
    <source>
        <dbReference type="EMBL" id="THU32437.1"/>
    </source>
</evidence>
<dbReference type="InterPro" id="IPR043146">
    <property type="entry name" value="Penicillin_amidase_N_B-knob"/>
</dbReference>
<dbReference type="Gene3D" id="3.60.20.10">
    <property type="entry name" value="Glutamine Phosphoribosylpyrophosphate, subunit 1, domain 1"/>
    <property type="match status" value="1"/>
</dbReference>
<dbReference type="Pfam" id="PF01804">
    <property type="entry name" value="Penicil_amidase"/>
    <property type="match status" value="1"/>
</dbReference>
<protein>
    <submittedName>
        <fullName evidence="6">Penicillin acylase family protein</fullName>
    </submittedName>
</protein>
<evidence type="ECO:0000256" key="2">
    <source>
        <dbReference type="ARBA" id="ARBA00022801"/>
    </source>
</evidence>
<dbReference type="PANTHER" id="PTHR34218:SF4">
    <property type="entry name" value="ACYL-HOMOSERINE LACTONE ACYLASE QUIP"/>
    <property type="match status" value="1"/>
</dbReference>
<sequence length="813" mass="93054">MRIIPLIITVVITIGLIITLSKPIGSIPPLGSFLSPQTGFWQNAEPVNAHPNLDLNFPQLKDKVQVYFDDRMVPHVFAQNDDDLYFVQGYLHARYRLWQMEFQTYAAAGRLSEILGAGPNNAYLNYDRNMRRVGMRYGARRSLDSMEKEPVTKSMLDAYTTGVNAYIDHLSANDLPIEYRLLNYVPEHWNNFKTALFLKYMSYDLTGAENDFEFTNVRNILSREDFEELFPIMNDSLDPIVPKGTVFNPPPARPQMPFNTDSLYFKWNTFASITPVEKPDKDNGSNNWAVNGTKTKSGRPILCNDPHLGLNLPSLWYEMQLHTPHYNVYGVTFPGSPAVIIGFNDSCSWGVTNAGRDVKDYFIVHFKDETKQQYEFNGAWKSSELHIDTFRIKGKQPFYDTVAYTIFGPVQYDNSFTGNSRSSEYNNYAVRWKAHDPSNELMTFYLLNRMKNKAGYEQAIKYFSCPGQNFVFAAKSGDIAIWQQGKFPAKWRRQGDFIMPGTDTSYLWQGAIKQEENPHIENPARGFVSSANQAATDTSYPYYLGGNNPIYRGIIINRYLRQMNNISIDTMKKMQTDNFNVFAEMALPVMMANVDESTLSNEEKKYLDILRGWNWRCDATEKAPAIFQLWFENLEKEVWDDDFDVAHKPVTLPDDATMLKCITMAGFKFADNITTTQVETVRDVVTAAFRKAVPVVSMADTEGSLNWGKYKDVGIRHLLRLAPLSRFHVITGGGTNIINATKQYHGPSWRMIVELTDKTEAWGIYPGGQSGNPGSKYYDNFIDDWAVGKYNKLWVMTEAEVKDKRILFKMNFN</sequence>
<dbReference type="PIRSF" id="PIRSF001227">
    <property type="entry name" value="Pen_acylase"/>
    <property type="match status" value="1"/>
</dbReference>
<dbReference type="PANTHER" id="PTHR34218">
    <property type="entry name" value="PEPTIDASE S45 PENICILLIN AMIDASE"/>
    <property type="match status" value="1"/>
</dbReference>
<dbReference type="OrthoDB" id="9759796at2"/>
<dbReference type="InterPro" id="IPR043147">
    <property type="entry name" value="Penicillin_amidase_A-knob"/>
</dbReference>
<organism evidence="6 7">
    <name type="scientific">Niastella caeni</name>
    <dbReference type="NCBI Taxonomy" id="2569763"/>
    <lineage>
        <taxon>Bacteria</taxon>
        <taxon>Pseudomonadati</taxon>
        <taxon>Bacteroidota</taxon>
        <taxon>Chitinophagia</taxon>
        <taxon>Chitinophagales</taxon>
        <taxon>Chitinophagaceae</taxon>
        <taxon>Niastella</taxon>
    </lineage>
</organism>
<keyword evidence="7" id="KW-1185">Reference proteome</keyword>
<evidence type="ECO:0000256" key="4">
    <source>
        <dbReference type="PIRSR" id="PIRSR001227-1"/>
    </source>
</evidence>
<proteinExistence type="inferred from homology"/>
<dbReference type="InterPro" id="IPR002692">
    <property type="entry name" value="S45"/>
</dbReference>
<comment type="caution">
    <text evidence="6">The sequence shown here is derived from an EMBL/GenBank/DDBJ whole genome shotgun (WGS) entry which is preliminary data.</text>
</comment>
<dbReference type="GO" id="GO:0017000">
    <property type="term" value="P:antibiotic biosynthetic process"/>
    <property type="evidence" value="ECO:0007669"/>
    <property type="project" value="InterPro"/>
</dbReference>
<dbReference type="EMBL" id="STFF01000011">
    <property type="protein sequence ID" value="THU32437.1"/>
    <property type="molecule type" value="Genomic_DNA"/>
</dbReference>
<dbReference type="Proteomes" id="UP000306918">
    <property type="component" value="Unassembled WGS sequence"/>
</dbReference>
<feature type="binding site" evidence="5">
    <location>
        <position position="357"/>
    </location>
    <ligand>
        <name>Ca(2+)</name>
        <dbReference type="ChEBI" id="CHEBI:29108"/>
    </ligand>
</feature>
<feature type="binding site" evidence="5">
    <location>
        <position position="360"/>
    </location>
    <ligand>
        <name>Ca(2+)</name>
        <dbReference type="ChEBI" id="CHEBI:29108"/>
    </ligand>
</feature>
<dbReference type="AlphaFoldDB" id="A0A4S8HC87"/>
<dbReference type="InterPro" id="IPR023343">
    <property type="entry name" value="Penicillin_amidase_dom1"/>
</dbReference>
<keyword evidence="2" id="KW-0378">Hydrolase</keyword>